<feature type="chain" id="PRO_5045226986" evidence="13">
    <location>
        <begin position="28"/>
        <end position="706"/>
    </location>
</feature>
<dbReference type="RefSeq" id="WP_222159949.1">
    <property type="nucleotide sequence ID" value="NZ_CP081864.1"/>
</dbReference>
<dbReference type="Pfam" id="PF00593">
    <property type="entry name" value="TonB_dep_Rec_b-barrel"/>
    <property type="match status" value="1"/>
</dbReference>
<evidence type="ECO:0000256" key="12">
    <source>
        <dbReference type="SAM" id="MobiDB-lite"/>
    </source>
</evidence>
<keyword evidence="5 10" id="KW-0812">Transmembrane</keyword>
<accession>A0ABX9ASE9</accession>
<dbReference type="NCBIfam" id="TIGR01783">
    <property type="entry name" value="TonB-siderophor"/>
    <property type="match status" value="1"/>
</dbReference>
<dbReference type="CDD" id="cd01347">
    <property type="entry name" value="ligand_gated_channel"/>
    <property type="match status" value="1"/>
</dbReference>
<evidence type="ECO:0000256" key="1">
    <source>
        <dbReference type="ARBA" id="ARBA00004571"/>
    </source>
</evidence>
<keyword evidence="6 11" id="KW-0798">TonB box</keyword>
<keyword evidence="17" id="KW-1185">Reference proteome</keyword>
<keyword evidence="8 16" id="KW-0675">Receptor</keyword>
<dbReference type="EMBL" id="CP081864">
    <property type="protein sequence ID" value="QZN96936.1"/>
    <property type="molecule type" value="Genomic_DNA"/>
</dbReference>
<evidence type="ECO:0000256" key="5">
    <source>
        <dbReference type="ARBA" id="ARBA00022692"/>
    </source>
</evidence>
<dbReference type="InterPro" id="IPR037066">
    <property type="entry name" value="Plug_dom_sf"/>
</dbReference>
<evidence type="ECO:0000256" key="8">
    <source>
        <dbReference type="ARBA" id="ARBA00023170"/>
    </source>
</evidence>
<feature type="domain" description="TonB-dependent receptor-like beta-barrel" evidence="14">
    <location>
        <begin position="233"/>
        <end position="675"/>
    </location>
</feature>
<evidence type="ECO:0000313" key="16">
    <source>
        <dbReference type="EMBL" id="QZN96936.1"/>
    </source>
</evidence>
<dbReference type="PANTHER" id="PTHR32552:SF85">
    <property type="entry name" value="BLL7968 PROTEIN"/>
    <property type="match status" value="1"/>
</dbReference>
<evidence type="ECO:0000256" key="10">
    <source>
        <dbReference type="PROSITE-ProRule" id="PRU01360"/>
    </source>
</evidence>
<dbReference type="InterPro" id="IPR039426">
    <property type="entry name" value="TonB-dep_rcpt-like"/>
</dbReference>
<comment type="similarity">
    <text evidence="2 10 11">Belongs to the TonB-dependent receptor family.</text>
</comment>
<protein>
    <submittedName>
        <fullName evidence="16">TonB-dependent siderophore receptor</fullName>
    </submittedName>
</protein>
<dbReference type="Gene3D" id="2.40.170.20">
    <property type="entry name" value="TonB-dependent receptor, beta-barrel domain"/>
    <property type="match status" value="1"/>
</dbReference>
<evidence type="ECO:0000256" key="4">
    <source>
        <dbReference type="ARBA" id="ARBA00022452"/>
    </source>
</evidence>
<sequence>MNANFIRRGWPLIALLPLGSHASSSSAQEDTMVVTQSDRAAADTDSSYQPHKSVTGTRTEARLLDVPQAVNVVPPQVLRDQAARTLDDALYSISGITQANTLGGTKDAVIKRGFGDNRDGSLFRDGIRSIQARNFTPTSDRVEVLKGPASMLYGMGEPGGIINIISKKPELVQKTHIEGWQSSFNGGGGQVDVTGPLGDNGLAYRMLVDHGETDYWRNFGRKRQTTVAPSVMWYGDDTTVRLAYEHQEYLTPFDRGTIINPNTGKPVNTPRDRRFDEHYNATRGDQDTVTLQMERTLNDRWKSNLAYSYARNRYSDNQARATKFNAATGILTRQADATADARSQAQIVQLTLNGDVDWGRINHQLLFGVDYEADRTFRGDMIRGTATSGFNIYNPVYGTLPASTTVSAKDSDQRENIDSTGFFVQDTLRLNERWQLLGGLRYDSFDVMAGKGRPFVTNTDGSYHRLVPRTGVIYSLTPNSSLYASYSESFKPNSSIATQIGALPPELGRSYEVGTKIDLPDRITANLALFDIVKRNVMVDETIGTETVTRTSGKVHSQGIELDMAGKLTDSLSLIGSYAFTDARVVADPKNNGNEMTNAARHTAALFLTQDFGSLGWHAGDDLRAGAGARYVGRRAGDAANSFYLDDYTVADAFVAYTVPFNGYKVKWQMNVKNLFDKTYYPSSGNNLRVAVGEPRQVLLRASVDF</sequence>
<evidence type="ECO:0000259" key="14">
    <source>
        <dbReference type="Pfam" id="PF00593"/>
    </source>
</evidence>
<proteinExistence type="inferred from homology"/>
<keyword evidence="13" id="KW-0732">Signal</keyword>
<gene>
    <name evidence="16" type="ORF">K6K13_05935</name>
</gene>
<keyword evidence="4 10" id="KW-1134">Transmembrane beta strand</keyword>
<organism evidence="16 17">
    <name type="scientific">Symbiopectobacterium purcellii</name>
    <dbReference type="NCBI Taxonomy" id="2871826"/>
    <lineage>
        <taxon>Bacteria</taxon>
        <taxon>Pseudomonadati</taxon>
        <taxon>Pseudomonadota</taxon>
        <taxon>Gammaproteobacteria</taxon>
        <taxon>Enterobacterales</taxon>
        <taxon>Enterobacteriaceae</taxon>
    </lineage>
</organism>
<feature type="domain" description="TonB-dependent receptor plug" evidence="15">
    <location>
        <begin position="63"/>
        <end position="161"/>
    </location>
</feature>
<dbReference type="Proteomes" id="UP000825886">
    <property type="component" value="Chromosome"/>
</dbReference>
<keyword evidence="3 10" id="KW-0813">Transport</keyword>
<keyword evidence="7 10" id="KW-0472">Membrane</keyword>
<dbReference type="Pfam" id="PF07715">
    <property type="entry name" value="Plug"/>
    <property type="match status" value="1"/>
</dbReference>
<evidence type="ECO:0000259" key="15">
    <source>
        <dbReference type="Pfam" id="PF07715"/>
    </source>
</evidence>
<evidence type="ECO:0000256" key="2">
    <source>
        <dbReference type="ARBA" id="ARBA00009810"/>
    </source>
</evidence>
<dbReference type="InterPro" id="IPR012910">
    <property type="entry name" value="Plug_dom"/>
</dbReference>
<dbReference type="InterPro" id="IPR000531">
    <property type="entry name" value="Beta-barrel_TonB"/>
</dbReference>
<feature type="signal peptide" evidence="13">
    <location>
        <begin position="1"/>
        <end position="27"/>
    </location>
</feature>
<evidence type="ECO:0000256" key="6">
    <source>
        <dbReference type="ARBA" id="ARBA00023077"/>
    </source>
</evidence>
<dbReference type="Gene3D" id="2.170.130.10">
    <property type="entry name" value="TonB-dependent receptor, plug domain"/>
    <property type="match status" value="1"/>
</dbReference>
<comment type="subcellular location">
    <subcellularLocation>
        <location evidence="1 10">Cell outer membrane</location>
        <topology evidence="1 10">Multi-pass membrane protein</topology>
    </subcellularLocation>
</comment>
<dbReference type="SUPFAM" id="SSF56935">
    <property type="entry name" value="Porins"/>
    <property type="match status" value="1"/>
</dbReference>
<evidence type="ECO:0000256" key="11">
    <source>
        <dbReference type="RuleBase" id="RU003357"/>
    </source>
</evidence>
<name>A0ABX9ASE9_9ENTR</name>
<evidence type="ECO:0000256" key="9">
    <source>
        <dbReference type="ARBA" id="ARBA00023237"/>
    </source>
</evidence>
<keyword evidence="9 10" id="KW-0998">Cell outer membrane</keyword>
<feature type="region of interest" description="Disordered" evidence="12">
    <location>
        <begin position="23"/>
        <end position="56"/>
    </location>
</feature>
<dbReference type="PROSITE" id="PS52016">
    <property type="entry name" value="TONB_DEPENDENT_REC_3"/>
    <property type="match status" value="1"/>
</dbReference>
<dbReference type="InterPro" id="IPR036942">
    <property type="entry name" value="Beta-barrel_TonB_sf"/>
</dbReference>
<evidence type="ECO:0000256" key="7">
    <source>
        <dbReference type="ARBA" id="ARBA00023136"/>
    </source>
</evidence>
<dbReference type="InterPro" id="IPR010105">
    <property type="entry name" value="TonB_sidphr_rcpt"/>
</dbReference>
<evidence type="ECO:0000256" key="3">
    <source>
        <dbReference type="ARBA" id="ARBA00022448"/>
    </source>
</evidence>
<evidence type="ECO:0000256" key="13">
    <source>
        <dbReference type="SAM" id="SignalP"/>
    </source>
</evidence>
<dbReference type="PANTHER" id="PTHR32552">
    <property type="entry name" value="FERRICHROME IRON RECEPTOR-RELATED"/>
    <property type="match status" value="1"/>
</dbReference>
<evidence type="ECO:0000313" key="17">
    <source>
        <dbReference type="Proteomes" id="UP000825886"/>
    </source>
</evidence>
<reference evidence="16 17" key="1">
    <citation type="submission" date="2021-08" db="EMBL/GenBank/DDBJ databases">
        <title>Culture and genomic analysis of Symbiopectobacterium purcellii sp. nov. gen. nov., isolated from the leafhopper Empoasca decipiens.</title>
        <authorList>
            <person name="Nadal-Jimenez P."/>
            <person name="Siozios S."/>
            <person name="Halliday N."/>
            <person name="Camara M."/>
            <person name="Hurst G.D.D."/>
        </authorList>
    </citation>
    <scope>NUCLEOTIDE SEQUENCE [LARGE SCALE GENOMIC DNA]</scope>
    <source>
        <strain evidence="16 17">SyEd1</strain>
    </source>
</reference>